<proteinExistence type="predicted"/>
<dbReference type="RefSeq" id="WP_162449804.1">
    <property type="nucleotide sequence ID" value="NZ_WLZY01000002.1"/>
</dbReference>
<dbReference type="PROSITE" id="PS51747">
    <property type="entry name" value="CYT_DCMP_DEAMINASES_2"/>
    <property type="match status" value="1"/>
</dbReference>
<name>A0A7K3M1F6_9ACTN</name>
<dbReference type="Pfam" id="PF00383">
    <property type="entry name" value="dCMP_cyt_deam_1"/>
    <property type="match status" value="1"/>
</dbReference>
<protein>
    <submittedName>
        <fullName evidence="2">Nucleoside deaminase</fullName>
    </submittedName>
</protein>
<organism evidence="2 3">
    <name type="scientific">Phytoactinopolyspora mesophila</name>
    <dbReference type="NCBI Taxonomy" id="2650750"/>
    <lineage>
        <taxon>Bacteria</taxon>
        <taxon>Bacillati</taxon>
        <taxon>Actinomycetota</taxon>
        <taxon>Actinomycetes</taxon>
        <taxon>Jiangellales</taxon>
        <taxon>Jiangellaceae</taxon>
        <taxon>Phytoactinopolyspora</taxon>
    </lineage>
</organism>
<dbReference type="SUPFAM" id="SSF53927">
    <property type="entry name" value="Cytidine deaminase-like"/>
    <property type="match status" value="1"/>
</dbReference>
<dbReference type="GO" id="GO:0047974">
    <property type="term" value="F:guanosine deaminase activity"/>
    <property type="evidence" value="ECO:0007669"/>
    <property type="project" value="TreeGrafter"/>
</dbReference>
<comment type="caution">
    <text evidence="2">The sequence shown here is derived from an EMBL/GenBank/DDBJ whole genome shotgun (WGS) entry which is preliminary data.</text>
</comment>
<dbReference type="AlphaFoldDB" id="A0A7K3M1F6"/>
<dbReference type="PANTHER" id="PTHR11079:SF161">
    <property type="entry name" value="CMP_DCMP-TYPE DEAMINASE DOMAIN-CONTAINING PROTEIN"/>
    <property type="match status" value="1"/>
</dbReference>
<evidence type="ECO:0000313" key="2">
    <source>
        <dbReference type="EMBL" id="NDL57131.1"/>
    </source>
</evidence>
<dbReference type="InterPro" id="IPR002125">
    <property type="entry name" value="CMP_dCMP_dom"/>
</dbReference>
<dbReference type="Proteomes" id="UP000460435">
    <property type="component" value="Unassembled WGS sequence"/>
</dbReference>
<evidence type="ECO:0000313" key="3">
    <source>
        <dbReference type="Proteomes" id="UP000460435"/>
    </source>
</evidence>
<reference evidence="2 3" key="1">
    <citation type="submission" date="2019-11" db="EMBL/GenBank/DDBJ databases">
        <authorList>
            <person name="Li X.-J."/>
            <person name="Feng X.-M."/>
        </authorList>
    </citation>
    <scope>NUCLEOTIDE SEQUENCE [LARGE SCALE GENOMIC DNA]</scope>
    <source>
        <strain evidence="2 3">XMNu-373</strain>
    </source>
</reference>
<dbReference type="PANTHER" id="PTHR11079">
    <property type="entry name" value="CYTOSINE DEAMINASE FAMILY MEMBER"/>
    <property type="match status" value="1"/>
</dbReference>
<feature type="domain" description="CMP/dCMP-type deaminase" evidence="1">
    <location>
        <begin position="16"/>
        <end position="145"/>
    </location>
</feature>
<sequence>MNHAAHHPVPPADKDVVDPELLARAVQLANDNADAGQLPFGALVVRGGKVIGTGVNTAAQDLDPTAHAEVAAVRYACSNLAVLDLAGAVIVSSCEPCAICHAVAAAVGVTRLVYAAPKEYVRVLGGPDPAGDDLMPRMQAALRATAPGQLTYVPTDGADEPFARYLASQEKQ</sequence>
<evidence type="ECO:0000259" key="1">
    <source>
        <dbReference type="PROSITE" id="PS51747"/>
    </source>
</evidence>
<dbReference type="InterPro" id="IPR016193">
    <property type="entry name" value="Cytidine_deaminase-like"/>
</dbReference>
<dbReference type="GO" id="GO:0006152">
    <property type="term" value="P:purine nucleoside catabolic process"/>
    <property type="evidence" value="ECO:0007669"/>
    <property type="project" value="TreeGrafter"/>
</dbReference>
<dbReference type="Gene3D" id="3.40.140.10">
    <property type="entry name" value="Cytidine Deaminase, domain 2"/>
    <property type="match status" value="1"/>
</dbReference>
<gene>
    <name evidence="2" type="ORF">F7O44_08620</name>
</gene>
<dbReference type="EMBL" id="WLZY01000002">
    <property type="protein sequence ID" value="NDL57131.1"/>
    <property type="molecule type" value="Genomic_DNA"/>
</dbReference>
<keyword evidence="3" id="KW-1185">Reference proteome</keyword>
<dbReference type="CDD" id="cd01285">
    <property type="entry name" value="nucleoside_deaminase"/>
    <property type="match status" value="1"/>
</dbReference>
<accession>A0A7K3M1F6</accession>